<dbReference type="SUPFAM" id="SSF52540">
    <property type="entry name" value="P-loop containing nucleoside triphosphate hydrolases"/>
    <property type="match status" value="1"/>
</dbReference>
<accession>A0A0G4PB62</accession>
<feature type="binding site" evidence="5">
    <location>
        <position position="225"/>
    </location>
    <ligand>
        <name>GTP</name>
        <dbReference type="ChEBI" id="CHEBI:37565"/>
    </ligand>
</feature>
<dbReference type="FunFam" id="3.40.50.300:FF:000692">
    <property type="entry name" value="Guanine nucleotide-binding protein subunit alpha"/>
    <property type="match status" value="1"/>
</dbReference>
<dbReference type="PROSITE" id="PS51882">
    <property type="entry name" value="G_ALPHA"/>
    <property type="match status" value="1"/>
</dbReference>
<dbReference type="GO" id="GO:0005834">
    <property type="term" value="C:heterotrimeric G-protein complex"/>
    <property type="evidence" value="ECO:0007669"/>
    <property type="project" value="TreeGrafter"/>
</dbReference>
<dbReference type="SMART" id="SM00275">
    <property type="entry name" value="G_alpha"/>
    <property type="match status" value="1"/>
</dbReference>
<dbReference type="GO" id="GO:0003924">
    <property type="term" value="F:GTPase activity"/>
    <property type="evidence" value="ECO:0007669"/>
    <property type="project" value="InterPro"/>
</dbReference>
<evidence type="ECO:0000313" key="6">
    <source>
        <dbReference type="EMBL" id="CRL23509.1"/>
    </source>
</evidence>
<evidence type="ECO:0000256" key="5">
    <source>
        <dbReference type="PIRSR" id="PIRSR601019-1"/>
    </source>
</evidence>
<dbReference type="GO" id="GO:0007188">
    <property type="term" value="P:adenylate cyclase-modulating G protein-coupled receptor signaling pathway"/>
    <property type="evidence" value="ECO:0007669"/>
    <property type="project" value="TreeGrafter"/>
</dbReference>
<keyword evidence="4" id="KW-0807">Transducer</keyword>
<dbReference type="Proteomes" id="UP000053732">
    <property type="component" value="Unassembled WGS sequence"/>
</dbReference>
<evidence type="ECO:0000256" key="2">
    <source>
        <dbReference type="ARBA" id="ARBA00022741"/>
    </source>
</evidence>
<dbReference type="AlphaFoldDB" id="A0A0G4PB62"/>
<dbReference type="GO" id="GO:0005525">
    <property type="term" value="F:GTP binding"/>
    <property type="evidence" value="ECO:0007669"/>
    <property type="project" value="UniProtKB-KW"/>
</dbReference>
<evidence type="ECO:0000256" key="3">
    <source>
        <dbReference type="ARBA" id="ARBA00023134"/>
    </source>
</evidence>
<sequence>MGLLGNNFTRWMGLKAAKQREKDEASRRDSDIGRQLKLEKKKAKKTFKILLLGAGGSGKSTIIKQMGIVYSNALSEDERSQMTRINESSFELGSTKLQILDVDIQETKRKKWLSCFEDVGYMIFVAALSNYDQHTAEGHNAMRDEMMLFDSLANDEQLKHKSIIVFLNKLDVFEKKIAVSPLSEYFTDFNGPDTNLCAAATYFADQFRGINKTRNREIHIHYTNATDPKMLQVTTASVHHMIIQENWRSAGL</sequence>
<dbReference type="InterPro" id="IPR001019">
    <property type="entry name" value="Gprotein_alpha_su"/>
</dbReference>
<evidence type="ECO:0000256" key="1">
    <source>
        <dbReference type="ARBA" id="ARBA00022723"/>
    </source>
</evidence>
<organism evidence="6 7">
    <name type="scientific">Penicillium camemberti (strain FM 013)</name>
    <dbReference type="NCBI Taxonomy" id="1429867"/>
    <lineage>
        <taxon>Eukaryota</taxon>
        <taxon>Fungi</taxon>
        <taxon>Dikarya</taxon>
        <taxon>Ascomycota</taxon>
        <taxon>Pezizomycotina</taxon>
        <taxon>Eurotiomycetes</taxon>
        <taxon>Eurotiomycetidae</taxon>
        <taxon>Eurotiales</taxon>
        <taxon>Aspergillaceae</taxon>
        <taxon>Penicillium</taxon>
    </lineage>
</organism>
<dbReference type="InterPro" id="IPR027417">
    <property type="entry name" value="P-loop_NTPase"/>
</dbReference>
<dbReference type="PANTHER" id="PTHR10218:SF242">
    <property type="entry name" value="GUANINE NUCLEOTIDE-BINDING PROTEIN ALPHA-1 SUBUNIT"/>
    <property type="match status" value="1"/>
</dbReference>
<dbReference type="Pfam" id="PF00503">
    <property type="entry name" value="G-alpha"/>
    <property type="match status" value="1"/>
</dbReference>
<protein>
    <submittedName>
        <fullName evidence="6">Guanine nucleotide binding protein (G-protein), alpha subunit</fullName>
    </submittedName>
</protein>
<feature type="binding site" evidence="5">
    <location>
        <begin position="101"/>
        <end position="105"/>
    </location>
    <ligand>
        <name>GTP</name>
        <dbReference type="ChEBI" id="CHEBI:37565"/>
    </ligand>
</feature>
<feature type="binding site" evidence="5">
    <location>
        <begin position="168"/>
        <end position="171"/>
    </location>
    <ligand>
        <name>GTP</name>
        <dbReference type="ChEBI" id="CHEBI:37565"/>
    </ligand>
</feature>
<evidence type="ECO:0000313" key="7">
    <source>
        <dbReference type="Proteomes" id="UP000053732"/>
    </source>
</evidence>
<dbReference type="PANTHER" id="PTHR10218">
    <property type="entry name" value="GTP-BINDING PROTEIN ALPHA SUBUNIT"/>
    <property type="match status" value="1"/>
</dbReference>
<keyword evidence="1" id="KW-0479">Metal-binding</keyword>
<dbReference type="GO" id="GO:0046872">
    <property type="term" value="F:metal ion binding"/>
    <property type="evidence" value="ECO:0007669"/>
    <property type="project" value="UniProtKB-KW"/>
</dbReference>
<keyword evidence="7" id="KW-1185">Reference proteome</keyword>
<dbReference type="Gene3D" id="3.40.50.300">
    <property type="entry name" value="P-loop containing nucleotide triphosphate hydrolases"/>
    <property type="match status" value="1"/>
</dbReference>
<dbReference type="EMBL" id="HG793142">
    <property type="protein sequence ID" value="CRL23509.1"/>
    <property type="molecule type" value="Genomic_DNA"/>
</dbReference>
<evidence type="ECO:0000256" key="4">
    <source>
        <dbReference type="ARBA" id="ARBA00023224"/>
    </source>
</evidence>
<dbReference type="GO" id="GO:0001664">
    <property type="term" value="F:G protein-coupled receptor binding"/>
    <property type="evidence" value="ECO:0007669"/>
    <property type="project" value="TreeGrafter"/>
</dbReference>
<dbReference type="STRING" id="1429867.A0A0G4PB62"/>
<name>A0A0G4PB62_PENC3</name>
<dbReference type="GO" id="GO:0031683">
    <property type="term" value="F:G-protein beta/gamma-subunit complex binding"/>
    <property type="evidence" value="ECO:0007669"/>
    <property type="project" value="InterPro"/>
</dbReference>
<dbReference type="GO" id="GO:0005737">
    <property type="term" value="C:cytoplasm"/>
    <property type="evidence" value="ECO:0007669"/>
    <property type="project" value="TreeGrafter"/>
</dbReference>
<reference evidence="6 7" key="1">
    <citation type="journal article" date="2014" name="Nat. Commun.">
        <title>Multiple recent horizontal transfers of a large genomic region in cheese making fungi.</title>
        <authorList>
            <person name="Cheeseman K."/>
            <person name="Ropars J."/>
            <person name="Renault P."/>
            <person name="Dupont J."/>
            <person name="Gouzy J."/>
            <person name="Branca A."/>
            <person name="Abraham A.L."/>
            <person name="Ceppi M."/>
            <person name="Conseiller E."/>
            <person name="Debuchy R."/>
            <person name="Malagnac F."/>
            <person name="Goarin A."/>
            <person name="Silar P."/>
            <person name="Lacoste S."/>
            <person name="Sallet E."/>
            <person name="Bensimon A."/>
            <person name="Giraud T."/>
            <person name="Brygoo Y."/>
        </authorList>
    </citation>
    <scope>NUCLEOTIDE SEQUENCE [LARGE SCALE GENOMIC DNA]</scope>
    <source>
        <strain evidence="7">FM 013</strain>
    </source>
</reference>
<proteinExistence type="predicted"/>
<keyword evidence="3 5" id="KW-0342">GTP-binding</keyword>
<gene>
    <name evidence="6" type="ORF">PCAMFM013_S009g000449</name>
</gene>
<keyword evidence="2 5" id="KW-0547">Nucleotide-binding</keyword>